<evidence type="ECO:0000313" key="2">
    <source>
        <dbReference type="EMBL" id="CAI8774139.1"/>
    </source>
</evidence>
<reference evidence="2 3" key="1">
    <citation type="submission" date="2023-03" db="EMBL/GenBank/DDBJ databases">
        <authorList>
            <person name="Pearce D."/>
        </authorList>
    </citation>
    <scope>NUCLEOTIDE SEQUENCE [LARGE SCALE GENOMIC DNA]</scope>
    <source>
        <strain evidence="2">Msz</strain>
    </source>
</reference>
<evidence type="ECO:0000256" key="1">
    <source>
        <dbReference type="SAM" id="MobiDB-lite"/>
    </source>
</evidence>
<sequence>MAGSHSRLPNGDTPVTPTDSRRIPLKRLWIILISGRWSTQGGGRTGRRLYSELSVEGRALITVEGLVLSPVEGTAPARFEDTRRAIGPVRGPIGYVAISPKRSSAPALPSLTRGTYRTHRR</sequence>
<feature type="region of interest" description="Disordered" evidence="1">
    <location>
        <begin position="1"/>
        <end position="20"/>
    </location>
</feature>
<evidence type="ECO:0000313" key="3">
    <source>
        <dbReference type="Proteomes" id="UP001162030"/>
    </source>
</evidence>
<keyword evidence="3" id="KW-1185">Reference proteome</keyword>
<dbReference type="Proteomes" id="UP001162030">
    <property type="component" value="Chromosome"/>
</dbReference>
<accession>A0ABM9HYN1</accession>
<dbReference type="EMBL" id="OX458333">
    <property type="protein sequence ID" value="CAI8774139.1"/>
    <property type="molecule type" value="Genomic_DNA"/>
</dbReference>
<name>A0ABM9HYN1_9GAMM</name>
<protein>
    <submittedName>
        <fullName evidence="2">Uncharacterized protein</fullName>
    </submittedName>
</protein>
<proteinExistence type="predicted"/>
<gene>
    <name evidence="2" type="ORF">MSZNOR_1089</name>
</gene>
<organism evidence="2 3">
    <name type="scientific">Methylocaldum szegediense</name>
    <dbReference type="NCBI Taxonomy" id="73780"/>
    <lineage>
        <taxon>Bacteria</taxon>
        <taxon>Pseudomonadati</taxon>
        <taxon>Pseudomonadota</taxon>
        <taxon>Gammaproteobacteria</taxon>
        <taxon>Methylococcales</taxon>
        <taxon>Methylococcaceae</taxon>
        <taxon>Methylocaldum</taxon>
    </lineage>
</organism>